<dbReference type="AlphaFoldDB" id="A0A059DK79"/>
<sequence length="533" mass="59747">MLELRCPSFAAAISRLIDGCSNMRELKQIHAQLTKSPYIPSHDAHSLLARLLSFCALSPSGSLSYAASVFRWIKHPNIYVYNVMIRAYSSKAYARDSEKGSCRSLGLYKRMVGDGISPDRLTFPFLLKECARRVDTDAGQAVHGQVVKFGFGRDVYINNSMISMYSARCSLAHCARKLFDEMLDKDVVSWNSMIMGYLRSGNLDAALELYRRMEQRNIVTWNSIITGFAQGGRPKEALQFFHEMRSAGGGVVRPDKITVASILSACASLGALDHGKWVHTYLSRSGIECDMVIQTALIDMYGKCGAVDRALEIFRKMPSRDSLAFTAMISVFALHGFCEEASSLFKEMEKLGMKPNHVTFVALLSACAHSGLIQKGRWYFDVMNRVYSIEPQVYHYACMVDTLGRAGLFEEAEQLIESMPMEPDVFVWGALLAGCQMHGNFELGERVAKYLIDLDPLNHVFYVSLRDMYAKAGRLKDLKAIKSLMKGRQIRKEVPGHSMIEIDGIVHEFSVRGSSEVRIEELLFVLTCLGDRC</sequence>
<evidence type="ECO:0000256" key="3">
    <source>
        <dbReference type="PROSITE-ProRule" id="PRU00708"/>
    </source>
</evidence>
<organism evidence="4">
    <name type="scientific">Eucalyptus grandis</name>
    <name type="common">Flooded gum</name>
    <dbReference type="NCBI Taxonomy" id="71139"/>
    <lineage>
        <taxon>Eukaryota</taxon>
        <taxon>Viridiplantae</taxon>
        <taxon>Streptophyta</taxon>
        <taxon>Embryophyta</taxon>
        <taxon>Tracheophyta</taxon>
        <taxon>Spermatophyta</taxon>
        <taxon>Magnoliopsida</taxon>
        <taxon>eudicotyledons</taxon>
        <taxon>Gunneridae</taxon>
        <taxon>Pentapetalae</taxon>
        <taxon>rosids</taxon>
        <taxon>malvids</taxon>
        <taxon>Myrtales</taxon>
        <taxon>Myrtaceae</taxon>
        <taxon>Myrtoideae</taxon>
        <taxon>Eucalypteae</taxon>
        <taxon>Eucalyptus</taxon>
    </lineage>
</organism>
<name>A0A059DK79_EUCGR</name>
<accession>A0A059DK79</accession>
<feature type="repeat" description="PPR" evidence="3">
    <location>
        <begin position="321"/>
        <end position="355"/>
    </location>
</feature>
<dbReference type="InterPro" id="IPR011990">
    <property type="entry name" value="TPR-like_helical_dom_sf"/>
</dbReference>
<dbReference type="PROSITE" id="PS51375">
    <property type="entry name" value="PPR"/>
    <property type="match status" value="3"/>
</dbReference>
<gene>
    <name evidence="4" type="ORF">EUGRSUZ_A02864</name>
</gene>
<dbReference type="KEGG" id="egr:104449416"/>
<dbReference type="InterPro" id="IPR046960">
    <property type="entry name" value="PPR_At4g14850-like_plant"/>
</dbReference>
<feature type="repeat" description="PPR" evidence="3">
    <location>
        <begin position="290"/>
        <end position="320"/>
    </location>
</feature>
<dbReference type="GO" id="GO:0009451">
    <property type="term" value="P:RNA modification"/>
    <property type="evidence" value="ECO:0007669"/>
    <property type="project" value="InterPro"/>
</dbReference>
<evidence type="ECO:0000256" key="2">
    <source>
        <dbReference type="ARBA" id="ARBA00022737"/>
    </source>
</evidence>
<dbReference type="Pfam" id="PF12854">
    <property type="entry name" value="PPR_1"/>
    <property type="match status" value="1"/>
</dbReference>
<reference evidence="4" key="1">
    <citation type="submission" date="2013-07" db="EMBL/GenBank/DDBJ databases">
        <title>The genome of Eucalyptus grandis.</title>
        <authorList>
            <person name="Schmutz J."/>
            <person name="Hayes R."/>
            <person name="Myburg A."/>
            <person name="Tuskan G."/>
            <person name="Grattapaglia D."/>
            <person name="Rokhsar D.S."/>
        </authorList>
    </citation>
    <scope>NUCLEOTIDE SEQUENCE</scope>
    <source>
        <tissue evidence="4">Leaf extractions</tissue>
    </source>
</reference>
<feature type="repeat" description="PPR" evidence="3">
    <location>
        <begin position="186"/>
        <end position="220"/>
    </location>
</feature>
<dbReference type="PANTHER" id="PTHR47926">
    <property type="entry name" value="PENTATRICOPEPTIDE REPEAT-CONTAINING PROTEIN"/>
    <property type="match status" value="1"/>
</dbReference>
<dbReference type="OrthoDB" id="185373at2759"/>
<proteinExistence type="inferred from homology"/>
<dbReference type="NCBIfam" id="TIGR00756">
    <property type="entry name" value="PPR"/>
    <property type="match status" value="5"/>
</dbReference>
<evidence type="ECO:0008006" key="5">
    <source>
        <dbReference type="Google" id="ProtNLM"/>
    </source>
</evidence>
<dbReference type="OMA" id="PDCITFP"/>
<dbReference type="Pfam" id="PF13041">
    <property type="entry name" value="PPR_2"/>
    <property type="match status" value="2"/>
</dbReference>
<dbReference type="STRING" id="71139.A0A059DK79"/>
<dbReference type="FunFam" id="1.25.40.10:FF:000348">
    <property type="entry name" value="Pentatricopeptide repeat-containing protein chloroplastic"/>
    <property type="match status" value="1"/>
</dbReference>
<dbReference type="InterPro" id="IPR002885">
    <property type="entry name" value="PPR_rpt"/>
</dbReference>
<dbReference type="Gramene" id="KCW90797">
    <property type="protein sequence ID" value="KCW90797"/>
    <property type="gene ID" value="EUGRSUZ_A02864"/>
</dbReference>
<evidence type="ECO:0000313" key="4">
    <source>
        <dbReference type="EMBL" id="KCW90797.1"/>
    </source>
</evidence>
<dbReference type="Pfam" id="PF01535">
    <property type="entry name" value="PPR"/>
    <property type="match status" value="2"/>
</dbReference>
<dbReference type="Gene3D" id="1.25.40.10">
    <property type="entry name" value="Tetratricopeptide repeat domain"/>
    <property type="match status" value="4"/>
</dbReference>
<dbReference type="SUPFAM" id="SSF48452">
    <property type="entry name" value="TPR-like"/>
    <property type="match status" value="1"/>
</dbReference>
<protein>
    <recommendedName>
        <fullName evidence="5">Pentacotripeptide-repeat region of PRORP domain-containing protein</fullName>
    </recommendedName>
</protein>
<evidence type="ECO:0000256" key="1">
    <source>
        <dbReference type="ARBA" id="ARBA00006643"/>
    </source>
</evidence>
<comment type="similarity">
    <text evidence="1">Belongs to the PPR family. PCMP-H subfamily.</text>
</comment>
<dbReference type="InterPro" id="IPR046848">
    <property type="entry name" value="E_motif"/>
</dbReference>
<dbReference type="InParanoid" id="A0A059DK79"/>
<dbReference type="PANTHER" id="PTHR47926:SF401">
    <property type="entry name" value="PENTATRICOPEPTIDE REPEAT-CONTAINING PROTEIN"/>
    <property type="match status" value="1"/>
</dbReference>
<dbReference type="FunFam" id="1.25.40.10:FF:000690">
    <property type="entry name" value="Pentatricopeptide repeat-containing protein"/>
    <property type="match status" value="1"/>
</dbReference>
<dbReference type="GO" id="GO:0003729">
    <property type="term" value="F:mRNA binding"/>
    <property type="evidence" value="ECO:0007669"/>
    <property type="project" value="UniProtKB-ARBA"/>
</dbReference>
<dbReference type="EMBL" id="KK198753">
    <property type="protein sequence ID" value="KCW90797.1"/>
    <property type="molecule type" value="Genomic_DNA"/>
</dbReference>
<keyword evidence="2" id="KW-0677">Repeat</keyword>
<dbReference type="eggNOG" id="KOG4197">
    <property type="taxonomic scope" value="Eukaryota"/>
</dbReference>
<dbReference type="Pfam" id="PF20431">
    <property type="entry name" value="E_motif"/>
    <property type="match status" value="1"/>
</dbReference>